<evidence type="ECO:0000256" key="1">
    <source>
        <dbReference type="SAM" id="Coils"/>
    </source>
</evidence>
<feature type="transmembrane region" description="Helical" evidence="3">
    <location>
        <begin position="53"/>
        <end position="78"/>
    </location>
</feature>
<dbReference type="Proteomes" id="UP000477920">
    <property type="component" value="Unassembled WGS sequence"/>
</dbReference>
<gene>
    <name evidence="4" type="ORF">F8158_27965</name>
</gene>
<name>A0AB34D1Y7_BACCE</name>
<keyword evidence="3" id="KW-0472">Membrane</keyword>
<keyword evidence="3" id="KW-0812">Transmembrane</keyword>
<accession>A0AB34D1Y7</accession>
<dbReference type="EMBL" id="WBPB01000074">
    <property type="protein sequence ID" value="KAB2491140.1"/>
    <property type="molecule type" value="Genomic_DNA"/>
</dbReference>
<evidence type="ECO:0000256" key="3">
    <source>
        <dbReference type="SAM" id="Phobius"/>
    </source>
</evidence>
<sequence length="216" mass="23614">MEVNISNQNRTENLKIEVNRLKKEIKDACILCITFHITLLTMFYFGGESFNQWSVVGFALVSTILIISSIVSICTSIYKIFTLKRKIASLQKKKIDTTNEFNKNGTGTASAAVYVNKRSKSDGNKVDEESKRRVFNQNSNVIINSSQHTKTESRKQGNVEMKNKKIKSNDETSNTTQVALGVALSVATTTSAFQNDITTSLGCGSSGDGGGDCGGF</sequence>
<evidence type="ECO:0000256" key="2">
    <source>
        <dbReference type="SAM" id="MobiDB-lite"/>
    </source>
</evidence>
<dbReference type="RefSeq" id="WP_151640148.1">
    <property type="nucleotide sequence ID" value="NZ_WBPB01000074.1"/>
</dbReference>
<reference evidence="4 5" key="1">
    <citation type="submission" date="2019-10" db="EMBL/GenBank/DDBJ databases">
        <title>Bacillus from the desert of Cuatro Cinegas, Coahuila.</title>
        <authorList>
            <person name="Olmedo-Alvarez G."/>
            <person name="Saldana S."/>
            <person name="Barcelo D."/>
        </authorList>
    </citation>
    <scope>NUCLEOTIDE SEQUENCE [LARGE SCALE GENOMIC DNA]</scope>
    <source>
        <strain evidence="4 5">CH101a_3T</strain>
    </source>
</reference>
<feature type="coiled-coil region" evidence="1">
    <location>
        <begin position="4"/>
        <end position="31"/>
    </location>
</feature>
<keyword evidence="3" id="KW-1133">Transmembrane helix</keyword>
<evidence type="ECO:0000313" key="5">
    <source>
        <dbReference type="Proteomes" id="UP000477920"/>
    </source>
</evidence>
<comment type="caution">
    <text evidence="4">The sequence shown here is derived from an EMBL/GenBank/DDBJ whole genome shotgun (WGS) entry which is preliminary data.</text>
</comment>
<feature type="compositionally biased region" description="Basic and acidic residues" evidence="2">
    <location>
        <begin position="149"/>
        <end position="170"/>
    </location>
</feature>
<dbReference type="AlphaFoldDB" id="A0AB34D1Y7"/>
<evidence type="ECO:0000313" key="4">
    <source>
        <dbReference type="EMBL" id="KAB2491140.1"/>
    </source>
</evidence>
<feature type="transmembrane region" description="Helical" evidence="3">
    <location>
        <begin position="28"/>
        <end position="47"/>
    </location>
</feature>
<organism evidence="4 5">
    <name type="scientific">Bacillus cereus</name>
    <dbReference type="NCBI Taxonomy" id="1396"/>
    <lineage>
        <taxon>Bacteria</taxon>
        <taxon>Bacillati</taxon>
        <taxon>Bacillota</taxon>
        <taxon>Bacilli</taxon>
        <taxon>Bacillales</taxon>
        <taxon>Bacillaceae</taxon>
        <taxon>Bacillus</taxon>
        <taxon>Bacillus cereus group</taxon>
    </lineage>
</organism>
<keyword evidence="1" id="KW-0175">Coiled coil</keyword>
<evidence type="ECO:0008006" key="6">
    <source>
        <dbReference type="Google" id="ProtNLM"/>
    </source>
</evidence>
<proteinExistence type="predicted"/>
<feature type="region of interest" description="Disordered" evidence="2">
    <location>
        <begin position="146"/>
        <end position="173"/>
    </location>
</feature>
<protein>
    <recommendedName>
        <fullName evidence="6">Transmembrane protein</fullName>
    </recommendedName>
</protein>